<dbReference type="SUPFAM" id="SSF46946">
    <property type="entry name" value="S13-like H2TH domain"/>
    <property type="match status" value="1"/>
</dbReference>
<feature type="non-terminal residue" evidence="28">
    <location>
        <position position="1"/>
    </location>
</feature>
<keyword evidence="8" id="KW-0227">DNA damage</keyword>
<keyword evidence="16" id="KW-0511">Multifunctional enzyme</keyword>
<keyword evidence="13" id="KW-0234">DNA repair</keyword>
<keyword evidence="29" id="KW-1185">Reference proteome</keyword>
<dbReference type="SMART" id="SM01232">
    <property type="entry name" value="H2TH"/>
    <property type="match status" value="1"/>
</dbReference>
<dbReference type="InterPro" id="IPR015886">
    <property type="entry name" value="H2TH_FPG"/>
</dbReference>
<evidence type="ECO:0000259" key="26">
    <source>
        <dbReference type="PROSITE" id="PS51068"/>
    </source>
</evidence>
<dbReference type="PANTHER" id="PTHR22993">
    <property type="entry name" value="FORMAMIDOPYRIMIDINE-DNA GLYCOSYLASE"/>
    <property type="match status" value="1"/>
</dbReference>
<dbReference type="InterPro" id="IPR010979">
    <property type="entry name" value="Ribosomal_uS13-like_H2TH"/>
</dbReference>
<dbReference type="PROSITE" id="PS51999">
    <property type="entry name" value="ZF_GRF"/>
    <property type="match status" value="2"/>
</dbReference>
<evidence type="ECO:0000256" key="16">
    <source>
        <dbReference type="ARBA" id="ARBA00023268"/>
    </source>
</evidence>
<feature type="domain" description="FPG-type" evidence="25">
    <location>
        <begin position="193"/>
        <end position="227"/>
    </location>
</feature>
<evidence type="ECO:0000256" key="11">
    <source>
        <dbReference type="ARBA" id="ARBA00022833"/>
    </source>
</evidence>
<dbReference type="EC" id="4.2.99.18" evidence="4"/>
<keyword evidence="11" id="KW-0862">Zinc</keyword>
<dbReference type="EMBL" id="VXAJ01000032">
    <property type="protein sequence ID" value="NXK03169.1"/>
    <property type="molecule type" value="Genomic_DNA"/>
</dbReference>
<dbReference type="InterPro" id="IPR000214">
    <property type="entry name" value="Znf_DNA_glyclase/AP_lyase"/>
</dbReference>
<feature type="domain" description="GRF-type" evidence="27">
    <location>
        <begin position="456"/>
        <end position="499"/>
    </location>
</feature>
<evidence type="ECO:0000256" key="18">
    <source>
        <dbReference type="ARBA" id="ARBA00044632"/>
    </source>
</evidence>
<dbReference type="Gene3D" id="2.30.30.380">
    <property type="entry name" value="Zn-finger domain of Sec23/24"/>
    <property type="match status" value="1"/>
</dbReference>
<dbReference type="Proteomes" id="UP000555649">
    <property type="component" value="Unassembled WGS sequence"/>
</dbReference>
<evidence type="ECO:0000256" key="15">
    <source>
        <dbReference type="ARBA" id="ARBA00023242"/>
    </source>
</evidence>
<keyword evidence="10" id="KW-0378">Hydrolase</keyword>
<dbReference type="InterPro" id="IPR012319">
    <property type="entry name" value="FPG_cat"/>
</dbReference>
<evidence type="ECO:0000256" key="21">
    <source>
        <dbReference type="ARBA" id="ARBA00082922"/>
    </source>
</evidence>
<dbReference type="InterPro" id="IPR015887">
    <property type="entry name" value="DNA_glyclase_Znf_dom_DNA_BS"/>
</dbReference>
<keyword evidence="12" id="KW-0238">DNA-binding</keyword>
<evidence type="ECO:0000256" key="20">
    <source>
        <dbReference type="ARBA" id="ARBA00081871"/>
    </source>
</evidence>
<evidence type="ECO:0000256" key="3">
    <source>
        <dbReference type="ARBA" id="ARBA00009409"/>
    </source>
</evidence>
<evidence type="ECO:0000256" key="19">
    <source>
        <dbReference type="ARBA" id="ARBA00073168"/>
    </source>
</evidence>
<evidence type="ECO:0000256" key="13">
    <source>
        <dbReference type="ARBA" id="ARBA00023204"/>
    </source>
</evidence>
<evidence type="ECO:0000259" key="24">
    <source>
        <dbReference type="PROSITE" id="PS50199"/>
    </source>
</evidence>
<proteinExistence type="inferred from homology"/>
<feature type="domain" description="GRF-type" evidence="27">
    <location>
        <begin position="503"/>
        <end position="545"/>
    </location>
</feature>
<dbReference type="Gene3D" id="1.10.8.50">
    <property type="match status" value="1"/>
</dbReference>
<feature type="domain" description="RanBP2-type" evidence="24">
    <location>
        <begin position="263"/>
        <end position="292"/>
    </location>
</feature>
<evidence type="ECO:0000256" key="17">
    <source>
        <dbReference type="ARBA" id="ARBA00023295"/>
    </source>
</evidence>
<evidence type="ECO:0000256" key="22">
    <source>
        <dbReference type="ARBA" id="ARBA00083341"/>
    </source>
</evidence>
<dbReference type="GO" id="GO:0008270">
    <property type="term" value="F:zinc ion binding"/>
    <property type="evidence" value="ECO:0007669"/>
    <property type="project" value="UniProtKB-KW"/>
</dbReference>
<comment type="catalytic activity">
    <reaction evidence="18">
        <text>2'-deoxyribonucleotide-(2'-deoxyribose 5'-phosphate)-2'-deoxyribonucleotide-DNA = a 3'-end 2'-deoxyribonucleotide-(2,3-dehydro-2,3-deoxyribose 5'-phosphate)-DNA + a 5'-end 5'-phospho-2'-deoxyribonucleoside-DNA + H(+)</text>
        <dbReference type="Rhea" id="RHEA:66592"/>
        <dbReference type="Rhea" id="RHEA-COMP:13180"/>
        <dbReference type="Rhea" id="RHEA-COMP:16897"/>
        <dbReference type="Rhea" id="RHEA-COMP:17067"/>
        <dbReference type="ChEBI" id="CHEBI:15378"/>
        <dbReference type="ChEBI" id="CHEBI:136412"/>
        <dbReference type="ChEBI" id="CHEBI:157695"/>
        <dbReference type="ChEBI" id="CHEBI:167181"/>
        <dbReference type="EC" id="4.2.99.18"/>
    </reaction>
</comment>
<evidence type="ECO:0000256" key="2">
    <source>
        <dbReference type="ARBA" id="ARBA00004286"/>
    </source>
</evidence>
<dbReference type="GO" id="GO:0003684">
    <property type="term" value="F:damaged DNA binding"/>
    <property type="evidence" value="ECO:0007669"/>
    <property type="project" value="InterPro"/>
</dbReference>
<keyword evidence="6" id="KW-0479">Metal-binding</keyword>
<organism evidence="28 29">
    <name type="scientific">Herpetotheres cachinnans</name>
    <name type="common">Laughing falcon</name>
    <name type="synonym">Falco cachinnans</name>
    <dbReference type="NCBI Taxonomy" id="56343"/>
    <lineage>
        <taxon>Eukaryota</taxon>
        <taxon>Metazoa</taxon>
        <taxon>Chordata</taxon>
        <taxon>Craniata</taxon>
        <taxon>Vertebrata</taxon>
        <taxon>Euteleostomi</taxon>
        <taxon>Archelosauria</taxon>
        <taxon>Archosauria</taxon>
        <taxon>Dinosauria</taxon>
        <taxon>Saurischia</taxon>
        <taxon>Theropoda</taxon>
        <taxon>Coelurosauria</taxon>
        <taxon>Aves</taxon>
        <taxon>Neognathae</taxon>
        <taxon>Neoaves</taxon>
        <taxon>Telluraves</taxon>
        <taxon>Australaves</taxon>
        <taxon>Falconiformes</taxon>
        <taxon>Falconidae</taxon>
        <taxon>Herpetotheres</taxon>
    </lineage>
</organism>
<dbReference type="GO" id="GO:0005654">
    <property type="term" value="C:nucleoplasm"/>
    <property type="evidence" value="ECO:0007669"/>
    <property type="project" value="UniProtKB-ARBA"/>
</dbReference>
<reference evidence="28 29" key="1">
    <citation type="submission" date="2019-09" db="EMBL/GenBank/DDBJ databases">
        <title>Bird 10,000 Genomes (B10K) Project - Family phase.</title>
        <authorList>
            <person name="Zhang G."/>
        </authorList>
    </citation>
    <scope>NUCLEOTIDE SEQUENCE [LARGE SCALE GENOMIC DNA]</scope>
    <source>
        <strain evidence="28">B10K-DU-005-78</strain>
        <tissue evidence="28">Mixed tissue sample</tissue>
    </source>
</reference>
<comment type="caution">
    <text evidence="28">The sequence shown here is derived from an EMBL/GenBank/DDBJ whole genome shotgun (WGS) entry which is preliminary data.</text>
</comment>
<evidence type="ECO:0000256" key="6">
    <source>
        <dbReference type="ARBA" id="ARBA00022723"/>
    </source>
</evidence>
<dbReference type="InterPro" id="IPR035937">
    <property type="entry name" value="FPG_N"/>
</dbReference>
<keyword evidence="17" id="KW-0326">Glycosidase</keyword>
<evidence type="ECO:0000256" key="23">
    <source>
        <dbReference type="PROSITE-ProRule" id="PRU00322"/>
    </source>
</evidence>
<keyword evidence="7" id="KW-0677">Repeat</keyword>
<dbReference type="SUPFAM" id="SSF81624">
    <property type="entry name" value="N-terminal domain of MutM-like DNA repair proteins"/>
    <property type="match status" value="1"/>
</dbReference>
<dbReference type="PANTHER" id="PTHR22993:SF10">
    <property type="entry name" value="ENDONUCLEASE 8-LIKE 3"/>
    <property type="match status" value="1"/>
</dbReference>
<dbReference type="GO" id="GO:0019104">
    <property type="term" value="F:DNA N-glycosylase activity"/>
    <property type="evidence" value="ECO:0007669"/>
    <property type="project" value="InterPro"/>
</dbReference>
<gene>
    <name evidence="28" type="primary">Neil3</name>
    <name evidence="28" type="ORF">HERCAC_R00891</name>
</gene>
<evidence type="ECO:0000313" key="29">
    <source>
        <dbReference type="Proteomes" id="UP000555649"/>
    </source>
</evidence>
<dbReference type="Pfam" id="PF06839">
    <property type="entry name" value="Zn_ribbon_GRF"/>
    <property type="match status" value="2"/>
</dbReference>
<dbReference type="SUPFAM" id="SSF90209">
    <property type="entry name" value="Ran binding protein zinc finger-like"/>
    <property type="match status" value="1"/>
</dbReference>
<keyword evidence="28" id="KW-0540">Nuclease</keyword>
<dbReference type="CDD" id="cd08969">
    <property type="entry name" value="MeNeil3_N"/>
    <property type="match status" value="1"/>
</dbReference>
<keyword evidence="5" id="KW-0158">Chromosome</keyword>
<dbReference type="PROSITE" id="PS01242">
    <property type="entry name" value="ZF_FPG_1"/>
    <property type="match status" value="1"/>
</dbReference>
<keyword evidence="9 23" id="KW-0863">Zinc-finger</keyword>
<comment type="subcellular location">
    <subcellularLocation>
        <location evidence="2">Chromosome</location>
    </subcellularLocation>
    <subcellularLocation>
        <location evidence="1">Nucleus</location>
    </subcellularLocation>
</comment>
<dbReference type="GO" id="GO:0006284">
    <property type="term" value="P:base-excision repair"/>
    <property type="evidence" value="ECO:0007669"/>
    <property type="project" value="InterPro"/>
</dbReference>
<evidence type="ECO:0000256" key="1">
    <source>
        <dbReference type="ARBA" id="ARBA00004123"/>
    </source>
</evidence>
<dbReference type="PROSITE" id="PS01358">
    <property type="entry name" value="ZF_RANBP2_1"/>
    <property type="match status" value="1"/>
</dbReference>
<dbReference type="FunFam" id="1.10.8.50:FF:000008">
    <property type="entry name" value="Nei-like DNA glycosylase 3"/>
    <property type="match status" value="1"/>
</dbReference>
<dbReference type="PROSITE" id="PS51068">
    <property type="entry name" value="FPG_CAT"/>
    <property type="match status" value="1"/>
</dbReference>
<evidence type="ECO:0000259" key="27">
    <source>
        <dbReference type="PROSITE" id="PS51999"/>
    </source>
</evidence>
<evidence type="ECO:0000256" key="7">
    <source>
        <dbReference type="ARBA" id="ARBA00022737"/>
    </source>
</evidence>
<sequence>TAASEEGTSGHNFLVGHVYRGVETLGKELFMYFDQKALRIHFGMNGSMRINPDGSKDRNGALPVLEIQLTEDTVCFFEVTIDYRNAAESKQKVRMMKSLDVCSAEFSFLRAESEIKQQKTRMLCDVLLDQAVLPGVGNIIKNEALIDSGFHPAVKVCQLTDEHIHHLVKMTRDFTLLFYKCRKTGSPLFKHYKVYKRSTCGQCNGKITVCRLGENNRMTYFCSRCQKADLHLVNISTLPTRNSLIGWAYGRGSCSNEHVAQKSEEEWTCMRCTLINEPSADVCDACLTSRPEVPKTENVEDSAAFNINLMKYPCNDFRKPSTEIKINRKAAFGSTTLVLTDLGNKAVLRNDTQISNGQSQCVASKSNCKQIQNNVYQSGGSTDKDCSTHVTAMALSSCQQSLSFKHVQKKQKTNHTPSVHQYNTAIRSNFVTCHYSTPQANTTDDVCMLSVDYPRCSKHSRLCSLRVVRKDGENKGRQFYTCPLPRETRCDYFQWADLDFPFCNHGKRCVMKTVLKIGPNNGKNFFVCPLGKEKQCGFFKWAENGPGMQVIP</sequence>
<evidence type="ECO:0000313" key="28">
    <source>
        <dbReference type="EMBL" id="NXK03169.1"/>
    </source>
</evidence>
<feature type="non-terminal residue" evidence="28">
    <location>
        <position position="552"/>
    </location>
</feature>
<dbReference type="GO" id="GO:0140078">
    <property type="term" value="F:class I DNA-(apurinic or apyrimidinic site) endonuclease activity"/>
    <property type="evidence" value="ECO:0007669"/>
    <property type="project" value="UniProtKB-EC"/>
</dbReference>
<keyword evidence="14" id="KW-0456">Lyase</keyword>
<dbReference type="PROSITE" id="PS50199">
    <property type="entry name" value="ZF_RANBP2_2"/>
    <property type="match status" value="1"/>
</dbReference>
<evidence type="ECO:0000256" key="9">
    <source>
        <dbReference type="ARBA" id="ARBA00022771"/>
    </source>
</evidence>
<feature type="domain" description="Formamidopyrimidine-DNA glycosylase catalytic" evidence="26">
    <location>
        <begin position="14"/>
        <end position="185"/>
    </location>
</feature>
<evidence type="ECO:0000259" key="25">
    <source>
        <dbReference type="PROSITE" id="PS51066"/>
    </source>
</evidence>
<dbReference type="InterPro" id="IPR010666">
    <property type="entry name" value="Znf_GRF"/>
</dbReference>
<dbReference type="InterPro" id="IPR036443">
    <property type="entry name" value="Znf_RanBP2_sf"/>
</dbReference>
<evidence type="ECO:0000256" key="14">
    <source>
        <dbReference type="ARBA" id="ARBA00023239"/>
    </source>
</evidence>
<protein>
    <recommendedName>
        <fullName evidence="19">Endonuclease 8-like 3</fullName>
        <ecNumber evidence="4">4.2.99.18</ecNumber>
    </recommendedName>
    <alternativeName>
        <fullName evidence="20">DNA glycosylase/AP lyase Neil3</fullName>
    </alternativeName>
    <alternativeName>
        <fullName evidence="22">Endonuclease VIII-like 3</fullName>
    </alternativeName>
    <alternativeName>
        <fullName evidence="21">Nei-like protein 3</fullName>
    </alternativeName>
</protein>
<evidence type="ECO:0000256" key="8">
    <source>
        <dbReference type="ARBA" id="ARBA00022763"/>
    </source>
</evidence>
<comment type="similarity">
    <text evidence="3">Belongs to the FPG family.</text>
</comment>
<dbReference type="Gene3D" id="3.20.190.10">
    <property type="entry name" value="MutM-like, N-terminal"/>
    <property type="match status" value="1"/>
</dbReference>
<dbReference type="SMART" id="SM00547">
    <property type="entry name" value="ZnF_RBZ"/>
    <property type="match status" value="1"/>
</dbReference>
<accession>A0A7L0G6G0</accession>
<keyword evidence="28" id="KW-0255">Endonuclease</keyword>
<name>A0A7L0G6G0_HERCA</name>
<keyword evidence="15" id="KW-0539">Nucleus</keyword>
<dbReference type="AlphaFoldDB" id="A0A7L0G6G0"/>
<evidence type="ECO:0000256" key="5">
    <source>
        <dbReference type="ARBA" id="ARBA00022454"/>
    </source>
</evidence>
<evidence type="ECO:0000256" key="12">
    <source>
        <dbReference type="ARBA" id="ARBA00023125"/>
    </source>
</evidence>
<dbReference type="InterPro" id="IPR001876">
    <property type="entry name" value="Znf_RanBP2"/>
</dbReference>
<dbReference type="Pfam" id="PF06831">
    <property type="entry name" value="H2TH"/>
    <property type="match status" value="1"/>
</dbReference>
<evidence type="ECO:0000256" key="4">
    <source>
        <dbReference type="ARBA" id="ARBA00012720"/>
    </source>
</evidence>
<evidence type="ECO:0000256" key="10">
    <source>
        <dbReference type="ARBA" id="ARBA00022801"/>
    </source>
</evidence>
<dbReference type="GO" id="GO:0005694">
    <property type="term" value="C:chromosome"/>
    <property type="evidence" value="ECO:0007669"/>
    <property type="project" value="UniProtKB-SubCell"/>
</dbReference>
<dbReference type="PROSITE" id="PS51066">
    <property type="entry name" value="ZF_FPG_2"/>
    <property type="match status" value="1"/>
</dbReference>